<gene>
    <name evidence="2" type="ORF">DD924_07740</name>
</gene>
<comment type="caution">
    <text evidence="2">The sequence shown here is derived from an EMBL/GenBank/DDBJ whole genome shotgun (WGS) entry which is preliminary data.</text>
</comment>
<dbReference type="Pfam" id="PF13460">
    <property type="entry name" value="NAD_binding_10"/>
    <property type="match status" value="1"/>
</dbReference>
<dbReference type="PANTHER" id="PTHR15020">
    <property type="entry name" value="FLAVIN REDUCTASE-RELATED"/>
    <property type="match status" value="1"/>
</dbReference>
<dbReference type="PANTHER" id="PTHR15020:SF50">
    <property type="entry name" value="UPF0659 PROTEIN YMR090W"/>
    <property type="match status" value="1"/>
</dbReference>
<dbReference type="STRING" id="937773.SPSINT_2407"/>
<sequence>MKSLIIGANGGVGQHLVRKLKVRQMDFTAGVRNMSQVETLKSKGIDAVYIDVEKQSIDELATQFKQFDQILFSVGSGGSTGADMTMIVDLDGAIKAIKASEQVGNQHFIMVSTYDSRREAFDASGDLKPYTIAKHYADVYLRQTNLKYTIVHPGALTNEPETQKFQISEQFKGVQHPTVTREDVAEVLVSVLSDKSLQGREFQIINGELPLTEAIQKYLEE</sequence>
<feature type="domain" description="NAD(P)-binding" evidence="1">
    <location>
        <begin position="7"/>
        <end position="194"/>
    </location>
</feature>
<dbReference type="OMA" id="PYYVAKH"/>
<evidence type="ECO:0000313" key="3">
    <source>
        <dbReference type="Proteomes" id="UP000246351"/>
    </source>
</evidence>
<dbReference type="GeneID" id="93824054"/>
<name>A0A166Q6A6_STAPS</name>
<dbReference type="InterPro" id="IPR016040">
    <property type="entry name" value="NAD(P)-bd_dom"/>
</dbReference>
<dbReference type="Gene3D" id="3.40.50.720">
    <property type="entry name" value="NAD(P)-binding Rossmann-like Domain"/>
    <property type="match status" value="1"/>
</dbReference>
<evidence type="ECO:0000313" key="2">
    <source>
        <dbReference type="EMBL" id="PWZ98503.1"/>
    </source>
</evidence>
<dbReference type="CDD" id="cd05243">
    <property type="entry name" value="SDR_a5"/>
    <property type="match status" value="1"/>
</dbReference>
<organism evidence="2 3">
    <name type="scientific">Staphylococcus pseudintermedius</name>
    <dbReference type="NCBI Taxonomy" id="283734"/>
    <lineage>
        <taxon>Bacteria</taxon>
        <taxon>Bacillati</taxon>
        <taxon>Bacillota</taxon>
        <taxon>Bacilli</taxon>
        <taxon>Bacillales</taxon>
        <taxon>Staphylococcaceae</taxon>
        <taxon>Staphylococcus</taxon>
        <taxon>Staphylococcus intermedius group</taxon>
    </lineage>
</organism>
<dbReference type="RefSeq" id="WP_014612707.1">
    <property type="nucleotide sequence ID" value="NZ_AP019372.1"/>
</dbReference>
<dbReference type="AlphaFoldDB" id="A0A166Q6A6"/>
<dbReference type="Proteomes" id="UP000246351">
    <property type="component" value="Unassembled WGS sequence"/>
</dbReference>
<protein>
    <submittedName>
        <fullName evidence="2">NAD(P)-dependent oxidoreductase</fullName>
    </submittedName>
</protein>
<dbReference type="SUPFAM" id="SSF51735">
    <property type="entry name" value="NAD(P)-binding Rossmann-fold domains"/>
    <property type="match status" value="1"/>
</dbReference>
<proteinExistence type="predicted"/>
<reference evidence="2 3" key="1">
    <citation type="journal article" date="2018" name="Vet. Microbiol.">
        <title>Clonal diversity and geographic distribution of methicillin-resistant Staphylococcus pseudintermedius from Australian animals: Discovery of novel sequence types.</title>
        <authorList>
            <person name="Worthing K.A."/>
            <person name="Abraham S."/>
            <person name="Coombs G.W."/>
            <person name="Pang S."/>
            <person name="Saputra S."/>
            <person name="Jordan D."/>
            <person name="Trott D.J."/>
            <person name="Norris J.M."/>
        </authorList>
    </citation>
    <scope>NUCLEOTIDE SEQUENCE [LARGE SCALE GENOMIC DNA]</scope>
    <source>
        <strain evidence="2 3">ST71 3</strain>
    </source>
</reference>
<dbReference type="InterPro" id="IPR036291">
    <property type="entry name" value="NAD(P)-bd_dom_sf"/>
</dbReference>
<accession>A0A166Q6A6</accession>
<dbReference type="eggNOG" id="COG0702">
    <property type="taxonomic scope" value="Bacteria"/>
</dbReference>
<dbReference type="EMBL" id="QEIV01000675">
    <property type="protein sequence ID" value="PWZ98503.1"/>
    <property type="molecule type" value="Genomic_DNA"/>
</dbReference>
<evidence type="ECO:0000259" key="1">
    <source>
        <dbReference type="Pfam" id="PF13460"/>
    </source>
</evidence>